<name>A0A266Q3S9_9GAMM</name>
<feature type="modified residue" description="4-aspartylphosphate" evidence="2">
    <location>
        <position position="309"/>
    </location>
</feature>
<sequence>MTQEFRNQLEALRQRFITSLPERARHLDNIWGYLRHMNWSLQGFAALQQFVQKQGEAGASYGLPELRAAATQLEDFLAELHELERSFGGQEYARLEEHVKHLGRVMMATAQGIAAKDSLPAPIEKHAYPDADGKLLFLIDPDRTLAALCSAYLRRVGFSVEYFETPQQCMQRLYQESPDAILLDPDFERAGLQALGSLHQIKELVPPNTPIVLMSGRTDVNAKLRALRAGSSDYLIKPLDMNRLIDRLLQIITQHNRTYKVMIVDDDPDMAALESEILRYAGMDVISVHQPLQSLQQAAQFNPDLVILDMHMPDINGMELAVLLRQDPQFLLLPIVFVTADTDTRLHNTIKALGVNAILTKPFEATELIRICEQALTQTSALKSRVARVTQHTQLPQKINRSYFFSALEDEINSSAQGEYTSALYYISIDKLTELSQQLGMVELITLHDQFCQRLDESIGSDEQWIDLSNMVTCILAGKRSAEFHRQRCEQLRRHLNAQPYTAHNQPIALTVNTGIVLLTPLLGSANQALLCAEQVFEANLASQEPQNLPDSELESAIPVLTKVEPDFSQIVFSRDLSLAFQPIISLEDSRIEHFSVLLRLQGEGGEAIAAKQFLSRINKPVQRIELDRWVLQQAVSAIANNSATREQATLFIHLAEDTLQQSTFFSFTANVLRSSRLRGAERLVFMLEENWVLNHLHQTHEIARALHDIQCGICLTRAGENPAIVDVMDKLALDYLRLSPSLTNTGNNAALLESLISAATQRDTKVIATQIENSRNLSSLWLQGVRLFEGFFIQPPDEGFHLQNDIIFAKEFVQGNGFSSQ</sequence>
<dbReference type="PROSITE" id="PS50110">
    <property type="entry name" value="RESPONSE_REGULATORY"/>
    <property type="match status" value="2"/>
</dbReference>
<organism evidence="5 6">
    <name type="scientific">Cellvibrio mixtus</name>
    <dbReference type="NCBI Taxonomy" id="39650"/>
    <lineage>
        <taxon>Bacteria</taxon>
        <taxon>Pseudomonadati</taxon>
        <taxon>Pseudomonadota</taxon>
        <taxon>Gammaproteobacteria</taxon>
        <taxon>Cellvibrionales</taxon>
        <taxon>Cellvibrionaceae</taxon>
        <taxon>Cellvibrio</taxon>
    </lineage>
</organism>
<keyword evidence="6" id="KW-1185">Reference proteome</keyword>
<accession>A0A266Q3S9</accession>
<evidence type="ECO:0008006" key="7">
    <source>
        <dbReference type="Google" id="ProtNLM"/>
    </source>
</evidence>
<dbReference type="PROSITE" id="PS50883">
    <property type="entry name" value="EAL"/>
    <property type="match status" value="1"/>
</dbReference>
<proteinExistence type="predicted"/>
<evidence type="ECO:0000313" key="6">
    <source>
        <dbReference type="Proteomes" id="UP000216101"/>
    </source>
</evidence>
<dbReference type="InterPro" id="IPR011006">
    <property type="entry name" value="CheY-like_superfamily"/>
</dbReference>
<evidence type="ECO:0000259" key="4">
    <source>
        <dbReference type="PROSITE" id="PS50883"/>
    </source>
</evidence>
<dbReference type="GO" id="GO:0000160">
    <property type="term" value="P:phosphorelay signal transduction system"/>
    <property type="evidence" value="ECO:0007669"/>
    <property type="project" value="InterPro"/>
</dbReference>
<dbReference type="Proteomes" id="UP000216101">
    <property type="component" value="Unassembled WGS sequence"/>
</dbReference>
<feature type="domain" description="Response regulatory" evidence="3">
    <location>
        <begin position="135"/>
        <end position="252"/>
    </location>
</feature>
<feature type="domain" description="EAL" evidence="4">
    <location>
        <begin position="561"/>
        <end position="811"/>
    </location>
</feature>
<evidence type="ECO:0000256" key="1">
    <source>
        <dbReference type="ARBA" id="ARBA00022553"/>
    </source>
</evidence>
<dbReference type="Gene3D" id="3.40.50.2300">
    <property type="match status" value="2"/>
</dbReference>
<evidence type="ECO:0000256" key="2">
    <source>
        <dbReference type="PROSITE-ProRule" id="PRU00169"/>
    </source>
</evidence>
<comment type="caution">
    <text evidence="5">The sequence shown here is derived from an EMBL/GenBank/DDBJ whole genome shotgun (WGS) entry which is preliminary data.</text>
</comment>
<evidence type="ECO:0000313" key="5">
    <source>
        <dbReference type="EMBL" id="OZY84276.1"/>
    </source>
</evidence>
<dbReference type="CDD" id="cd01948">
    <property type="entry name" value="EAL"/>
    <property type="match status" value="1"/>
</dbReference>
<feature type="modified residue" description="4-aspartylphosphate" evidence="2">
    <location>
        <position position="184"/>
    </location>
</feature>
<gene>
    <name evidence="5" type="ORF">CBP51_13725</name>
</gene>
<dbReference type="InterPro" id="IPR001789">
    <property type="entry name" value="Sig_transdc_resp-reg_receiver"/>
</dbReference>
<dbReference type="SUPFAM" id="SSF141868">
    <property type="entry name" value="EAL domain-like"/>
    <property type="match status" value="1"/>
</dbReference>
<dbReference type="InterPro" id="IPR050595">
    <property type="entry name" value="Bact_response_regulator"/>
</dbReference>
<dbReference type="SMART" id="SM00448">
    <property type="entry name" value="REC"/>
    <property type="match status" value="2"/>
</dbReference>
<dbReference type="Gene3D" id="3.20.20.450">
    <property type="entry name" value="EAL domain"/>
    <property type="match status" value="1"/>
</dbReference>
<dbReference type="InterPro" id="IPR043128">
    <property type="entry name" value="Rev_trsase/Diguanyl_cyclase"/>
</dbReference>
<dbReference type="SUPFAM" id="SSF52172">
    <property type="entry name" value="CheY-like"/>
    <property type="match status" value="2"/>
</dbReference>
<evidence type="ECO:0000259" key="3">
    <source>
        <dbReference type="PROSITE" id="PS50110"/>
    </source>
</evidence>
<dbReference type="SUPFAM" id="SSF55073">
    <property type="entry name" value="Nucleotide cyclase"/>
    <property type="match status" value="1"/>
</dbReference>
<dbReference type="CDD" id="cd00156">
    <property type="entry name" value="REC"/>
    <property type="match status" value="1"/>
</dbReference>
<dbReference type="Pfam" id="PF00072">
    <property type="entry name" value="Response_reg"/>
    <property type="match status" value="2"/>
</dbReference>
<dbReference type="SMART" id="SM00052">
    <property type="entry name" value="EAL"/>
    <property type="match status" value="1"/>
</dbReference>
<dbReference type="InterPro" id="IPR029787">
    <property type="entry name" value="Nucleotide_cyclase"/>
</dbReference>
<dbReference type="InterPro" id="IPR035919">
    <property type="entry name" value="EAL_sf"/>
</dbReference>
<protein>
    <recommendedName>
        <fullName evidence="7">Response regulator receiver protein</fullName>
    </recommendedName>
</protein>
<keyword evidence="1 2" id="KW-0597">Phosphoprotein</keyword>
<dbReference type="Gene3D" id="3.30.70.270">
    <property type="match status" value="1"/>
</dbReference>
<dbReference type="AlphaFoldDB" id="A0A266Q3S9"/>
<dbReference type="Pfam" id="PF00563">
    <property type="entry name" value="EAL"/>
    <property type="match status" value="1"/>
</dbReference>
<feature type="domain" description="Response regulatory" evidence="3">
    <location>
        <begin position="260"/>
        <end position="376"/>
    </location>
</feature>
<dbReference type="PANTHER" id="PTHR44591">
    <property type="entry name" value="STRESS RESPONSE REGULATOR PROTEIN 1"/>
    <property type="match status" value="1"/>
</dbReference>
<dbReference type="EMBL" id="NHNI01000002">
    <property type="protein sequence ID" value="OZY84276.1"/>
    <property type="molecule type" value="Genomic_DNA"/>
</dbReference>
<dbReference type="SMART" id="SM00267">
    <property type="entry name" value="GGDEF"/>
    <property type="match status" value="1"/>
</dbReference>
<dbReference type="RefSeq" id="WP_094985394.1">
    <property type="nucleotide sequence ID" value="NZ_NHNI01000002.1"/>
</dbReference>
<dbReference type="PANTHER" id="PTHR44591:SF3">
    <property type="entry name" value="RESPONSE REGULATORY DOMAIN-CONTAINING PROTEIN"/>
    <property type="match status" value="1"/>
</dbReference>
<dbReference type="InterPro" id="IPR000160">
    <property type="entry name" value="GGDEF_dom"/>
</dbReference>
<dbReference type="InterPro" id="IPR001633">
    <property type="entry name" value="EAL_dom"/>
</dbReference>
<reference evidence="6" key="1">
    <citation type="submission" date="2017-05" db="EMBL/GenBank/DDBJ databases">
        <authorList>
            <person name="Barney B.M."/>
        </authorList>
    </citation>
    <scope>NUCLEOTIDE SEQUENCE [LARGE SCALE GENOMIC DNA]</scope>
    <source>
        <strain evidence="6">PSBB022</strain>
    </source>
</reference>